<dbReference type="GO" id="GO:0000049">
    <property type="term" value="F:tRNA binding"/>
    <property type="evidence" value="ECO:0007669"/>
    <property type="project" value="UniProtKB-KW"/>
</dbReference>
<evidence type="ECO:0000256" key="12">
    <source>
        <dbReference type="PIRNR" id="PIRNR006621"/>
    </source>
</evidence>
<dbReference type="Gene3D" id="1.10.1200.80">
    <property type="entry name" value="Putative flavin oxidoreducatase, domain 2"/>
    <property type="match status" value="1"/>
</dbReference>
<keyword evidence="4 12" id="KW-0285">Flavoprotein</keyword>
<dbReference type="InterPro" id="IPR004652">
    <property type="entry name" value="DusB-like"/>
</dbReference>
<dbReference type="InterPro" id="IPR035587">
    <property type="entry name" value="DUS-like_FMN-bd"/>
</dbReference>
<evidence type="ECO:0000256" key="1">
    <source>
        <dbReference type="ARBA" id="ARBA00001917"/>
    </source>
</evidence>
<accession>A0A259TVV7</accession>
<dbReference type="Pfam" id="PF01207">
    <property type="entry name" value="Dus"/>
    <property type="match status" value="1"/>
</dbReference>
<evidence type="ECO:0000313" key="18">
    <source>
        <dbReference type="Proteomes" id="UP000216446"/>
    </source>
</evidence>
<comment type="cofactor">
    <cofactor evidence="1 12 14">
        <name>FMN</name>
        <dbReference type="ChEBI" id="CHEBI:58210"/>
    </cofactor>
</comment>
<feature type="region of interest" description="Disordered" evidence="15">
    <location>
        <begin position="330"/>
        <end position="349"/>
    </location>
</feature>
<evidence type="ECO:0000256" key="2">
    <source>
        <dbReference type="ARBA" id="ARBA00002790"/>
    </source>
</evidence>
<comment type="caution">
    <text evidence="17">The sequence shown here is derived from an EMBL/GenBank/DDBJ whole genome shotgun (WGS) entry which is preliminary data.</text>
</comment>
<dbReference type="GO" id="GO:0050660">
    <property type="term" value="F:flavin adenine dinucleotide binding"/>
    <property type="evidence" value="ECO:0007669"/>
    <property type="project" value="InterPro"/>
</dbReference>
<dbReference type="InterPro" id="IPR024036">
    <property type="entry name" value="tRNA-dHydroUridine_Synthase_C"/>
</dbReference>
<dbReference type="PANTHER" id="PTHR45846">
    <property type="entry name" value="TRNA-DIHYDROURIDINE(47) SYNTHASE [NAD(P)(+)]-LIKE"/>
    <property type="match status" value="1"/>
</dbReference>
<keyword evidence="14" id="KW-0547">Nucleotide-binding</keyword>
<feature type="domain" description="DUS-like FMN-binding" evidence="16">
    <location>
        <begin position="14"/>
        <end position="315"/>
    </location>
</feature>
<dbReference type="AlphaFoldDB" id="A0A259TVV7"/>
<dbReference type="OrthoDB" id="9764501at2"/>
<dbReference type="PANTHER" id="PTHR45846:SF1">
    <property type="entry name" value="TRNA-DIHYDROURIDINE(47) SYNTHASE [NAD(P)(+)]-LIKE"/>
    <property type="match status" value="1"/>
</dbReference>
<evidence type="ECO:0000256" key="10">
    <source>
        <dbReference type="ARBA" id="ARBA00048205"/>
    </source>
</evidence>
<keyword evidence="7" id="KW-0521">NADP</keyword>
<dbReference type="PROSITE" id="PS01136">
    <property type="entry name" value="UPF0034"/>
    <property type="match status" value="1"/>
</dbReference>
<evidence type="ECO:0000256" key="9">
    <source>
        <dbReference type="ARBA" id="ARBA00023002"/>
    </source>
</evidence>
<dbReference type="PIRSF" id="PIRSF006621">
    <property type="entry name" value="Dus"/>
    <property type="match status" value="1"/>
</dbReference>
<dbReference type="InterPro" id="IPR013785">
    <property type="entry name" value="Aldolase_TIM"/>
</dbReference>
<dbReference type="CDD" id="cd02801">
    <property type="entry name" value="DUS_like_FMN"/>
    <property type="match status" value="1"/>
</dbReference>
<dbReference type="EC" id="1.3.1.-" evidence="12"/>
<dbReference type="InParanoid" id="A0A259TVV7"/>
<feature type="binding site" evidence="14">
    <location>
        <begin position="226"/>
        <end position="227"/>
    </location>
    <ligand>
        <name>FMN</name>
        <dbReference type="ChEBI" id="CHEBI:58210"/>
    </ligand>
</feature>
<comment type="catalytic activity">
    <reaction evidence="10">
        <text>a 5,6-dihydrouridine in tRNA + NADP(+) = a uridine in tRNA + NADPH + H(+)</text>
        <dbReference type="Rhea" id="RHEA:23624"/>
        <dbReference type="Rhea" id="RHEA-COMP:13339"/>
        <dbReference type="Rhea" id="RHEA-COMP:13887"/>
        <dbReference type="ChEBI" id="CHEBI:15378"/>
        <dbReference type="ChEBI" id="CHEBI:57783"/>
        <dbReference type="ChEBI" id="CHEBI:58349"/>
        <dbReference type="ChEBI" id="CHEBI:65315"/>
        <dbReference type="ChEBI" id="CHEBI:74443"/>
    </reaction>
</comment>
<keyword evidence="9 12" id="KW-0560">Oxidoreductase</keyword>
<evidence type="ECO:0000256" key="8">
    <source>
        <dbReference type="ARBA" id="ARBA00022884"/>
    </source>
</evidence>
<dbReference type="Proteomes" id="UP000216446">
    <property type="component" value="Unassembled WGS sequence"/>
</dbReference>
<evidence type="ECO:0000256" key="6">
    <source>
        <dbReference type="ARBA" id="ARBA00022694"/>
    </source>
</evidence>
<feature type="binding site" evidence="14">
    <location>
        <position position="170"/>
    </location>
    <ligand>
        <name>FMN</name>
        <dbReference type="ChEBI" id="CHEBI:58210"/>
    </ligand>
</feature>
<gene>
    <name evidence="17" type="ORF">BSZ36_02185</name>
</gene>
<evidence type="ECO:0000256" key="13">
    <source>
        <dbReference type="PIRSR" id="PIRSR006621-1"/>
    </source>
</evidence>
<evidence type="ECO:0000256" key="14">
    <source>
        <dbReference type="PIRSR" id="PIRSR006621-2"/>
    </source>
</evidence>
<evidence type="ECO:0000256" key="7">
    <source>
        <dbReference type="ARBA" id="ARBA00022857"/>
    </source>
</evidence>
<dbReference type="RefSeq" id="WP_094545535.1">
    <property type="nucleotide sequence ID" value="NZ_MQWB01000001.1"/>
</dbReference>
<keyword evidence="6 12" id="KW-0819">tRNA processing</keyword>
<organism evidence="17 18">
    <name type="scientific">Rubricoccus marinus</name>
    <dbReference type="NCBI Taxonomy" id="716817"/>
    <lineage>
        <taxon>Bacteria</taxon>
        <taxon>Pseudomonadati</taxon>
        <taxon>Rhodothermota</taxon>
        <taxon>Rhodothermia</taxon>
        <taxon>Rhodothermales</taxon>
        <taxon>Rubricoccaceae</taxon>
        <taxon>Rubricoccus</taxon>
    </lineage>
</organism>
<keyword evidence="5 12" id="KW-0288">FMN</keyword>
<keyword evidence="3" id="KW-0820">tRNA-binding</keyword>
<evidence type="ECO:0000259" key="16">
    <source>
        <dbReference type="Pfam" id="PF01207"/>
    </source>
</evidence>
<feature type="active site" description="Proton donor" evidence="13">
    <location>
        <position position="101"/>
    </location>
</feature>
<comment type="similarity">
    <text evidence="12">Belongs to the dus family.</text>
</comment>
<dbReference type="Gene3D" id="3.20.20.70">
    <property type="entry name" value="Aldolase class I"/>
    <property type="match status" value="1"/>
</dbReference>
<sequence>MRIADIDLGPRPLLLAPMEDVSDPPFRLLCKRMGADVVYTEFISAGGLSYGAKGSVQKLEFYEEERPVGIQIFGGEIDQVREAARIADAQNPTLIDINFGCPVKKVVCKDGGAGILRNLPKMEAITRAVIEEATRPVTVKTRLGWNDDSIQIEEVARMLEQAGVAALAVHARTRAQMYRGEARWQWFAKIREALQDIPLLGNGDATTPEKVKAMFDETPVDAVMIGRGAIGNPWIFRDAKALLETGEVPDPPSWEERISVVAEHLTGKCAWLGERKGVLEMRRMYGGYFKGHRGASGLRMALMEHKERDSVLEVLLNWRENEPEVQVPVGPLAPEAGTPAPLAVKPARLPKKATLPPALRERIAQRAA</sequence>
<dbReference type="InterPro" id="IPR001269">
    <property type="entry name" value="DUS_fam"/>
</dbReference>
<evidence type="ECO:0000313" key="17">
    <source>
        <dbReference type="EMBL" id="OZC01899.1"/>
    </source>
</evidence>
<dbReference type="NCBIfam" id="TIGR00737">
    <property type="entry name" value="nifR3_yhdG"/>
    <property type="match status" value="1"/>
</dbReference>
<reference evidence="17 18" key="1">
    <citation type="submission" date="2016-11" db="EMBL/GenBank/DDBJ databases">
        <title>Study of marine rhodopsin-containing bacteria.</title>
        <authorList>
            <person name="Yoshizawa S."/>
            <person name="Kumagai Y."/>
            <person name="Kogure K."/>
        </authorList>
    </citation>
    <scope>NUCLEOTIDE SEQUENCE [LARGE SCALE GENOMIC DNA]</scope>
    <source>
        <strain evidence="17 18">SG-29</strain>
    </source>
</reference>
<dbReference type="FunCoup" id="A0A259TVV7">
    <property type="interactions" value="471"/>
</dbReference>
<protein>
    <recommendedName>
        <fullName evidence="12">tRNA-dihydrouridine synthase</fullName>
        <ecNumber evidence="12">1.3.1.-</ecNumber>
    </recommendedName>
</protein>
<dbReference type="InterPro" id="IPR018517">
    <property type="entry name" value="tRNA_hU_synthase_CS"/>
</dbReference>
<dbReference type="EMBL" id="MQWB01000001">
    <property type="protein sequence ID" value="OZC01899.1"/>
    <property type="molecule type" value="Genomic_DNA"/>
</dbReference>
<feature type="binding site" evidence="14">
    <location>
        <position position="140"/>
    </location>
    <ligand>
        <name>FMN</name>
        <dbReference type="ChEBI" id="CHEBI:58210"/>
    </ligand>
</feature>
<dbReference type="GO" id="GO:0017150">
    <property type="term" value="F:tRNA dihydrouridine synthase activity"/>
    <property type="evidence" value="ECO:0007669"/>
    <property type="project" value="InterPro"/>
</dbReference>
<evidence type="ECO:0000256" key="4">
    <source>
        <dbReference type="ARBA" id="ARBA00022630"/>
    </source>
</evidence>
<keyword evidence="8" id="KW-0694">RNA-binding</keyword>
<evidence type="ECO:0000256" key="11">
    <source>
        <dbReference type="ARBA" id="ARBA00048802"/>
    </source>
</evidence>
<dbReference type="SUPFAM" id="SSF51395">
    <property type="entry name" value="FMN-linked oxidoreductases"/>
    <property type="match status" value="1"/>
</dbReference>
<keyword evidence="18" id="KW-1185">Reference proteome</keyword>
<proteinExistence type="inferred from homology"/>
<feature type="binding site" evidence="14">
    <location>
        <position position="71"/>
    </location>
    <ligand>
        <name>FMN</name>
        <dbReference type="ChEBI" id="CHEBI:58210"/>
    </ligand>
</feature>
<comment type="function">
    <text evidence="2 12">Catalyzes the synthesis of 5,6-dihydrouridine (D), a modified base found in the D-loop of most tRNAs, via the reduction of the C5-C6 double bond in target uridines.</text>
</comment>
<evidence type="ECO:0000256" key="3">
    <source>
        <dbReference type="ARBA" id="ARBA00022555"/>
    </source>
</evidence>
<evidence type="ECO:0000256" key="15">
    <source>
        <dbReference type="SAM" id="MobiDB-lite"/>
    </source>
</evidence>
<name>A0A259TVV7_9BACT</name>
<comment type="catalytic activity">
    <reaction evidence="11">
        <text>a 5,6-dihydrouridine in tRNA + NAD(+) = a uridine in tRNA + NADH + H(+)</text>
        <dbReference type="Rhea" id="RHEA:54452"/>
        <dbReference type="Rhea" id="RHEA-COMP:13339"/>
        <dbReference type="Rhea" id="RHEA-COMP:13887"/>
        <dbReference type="ChEBI" id="CHEBI:15378"/>
        <dbReference type="ChEBI" id="CHEBI:57540"/>
        <dbReference type="ChEBI" id="CHEBI:57945"/>
        <dbReference type="ChEBI" id="CHEBI:65315"/>
        <dbReference type="ChEBI" id="CHEBI:74443"/>
    </reaction>
</comment>
<evidence type="ECO:0000256" key="5">
    <source>
        <dbReference type="ARBA" id="ARBA00022643"/>
    </source>
</evidence>